<evidence type="ECO:0000256" key="1">
    <source>
        <dbReference type="SAM" id="MobiDB-lite"/>
    </source>
</evidence>
<dbReference type="EMBL" id="DAAPMV010000001">
    <property type="protein sequence ID" value="HAD6861429.1"/>
    <property type="molecule type" value="Genomic_DNA"/>
</dbReference>
<feature type="region of interest" description="Disordered" evidence="1">
    <location>
        <begin position="166"/>
        <end position="203"/>
    </location>
</feature>
<feature type="compositionally biased region" description="Polar residues" evidence="1">
    <location>
        <begin position="194"/>
        <end position="203"/>
    </location>
</feature>
<organism evidence="2">
    <name type="scientific">Salmonella typhimurium (strain SL1344)</name>
    <dbReference type="NCBI Taxonomy" id="216597"/>
    <lineage>
        <taxon>Bacteria</taxon>
        <taxon>Pseudomonadati</taxon>
        <taxon>Pseudomonadota</taxon>
        <taxon>Gammaproteobacteria</taxon>
        <taxon>Enterobacterales</taxon>
        <taxon>Enterobacteriaceae</taxon>
        <taxon>Salmonella</taxon>
    </lineage>
</organism>
<protein>
    <recommendedName>
        <fullName evidence="3">Regulatory protein</fullName>
    </recommendedName>
</protein>
<proteinExistence type="predicted"/>
<reference evidence="2" key="1">
    <citation type="journal article" date="2018" name="Genome Biol.">
        <title>SKESA: strategic k-mer extension for scrupulous assemblies.</title>
        <authorList>
            <person name="Souvorov A."/>
            <person name="Agarwala R."/>
            <person name="Lipman D.J."/>
        </authorList>
    </citation>
    <scope>NUCLEOTIDE SEQUENCE</scope>
    <source>
        <strain evidence="2">SL1344</strain>
    </source>
</reference>
<evidence type="ECO:0008006" key="3">
    <source>
        <dbReference type="Google" id="ProtNLM"/>
    </source>
</evidence>
<dbReference type="AlphaFoldDB" id="A0A718VKZ1"/>
<feature type="compositionally biased region" description="Basic and acidic residues" evidence="1">
    <location>
        <begin position="176"/>
        <end position="185"/>
    </location>
</feature>
<evidence type="ECO:0000313" key="2">
    <source>
        <dbReference type="EMBL" id="HAD6861429.1"/>
    </source>
</evidence>
<dbReference type="InterPro" id="IPR010982">
    <property type="entry name" value="Lambda_DNA-bd_dom_sf"/>
</dbReference>
<dbReference type="GO" id="GO:0003677">
    <property type="term" value="F:DNA binding"/>
    <property type="evidence" value="ECO:0007669"/>
    <property type="project" value="InterPro"/>
</dbReference>
<sequence>MKRELQKEHEGSFAPDSKEPVINRIFKLVGRYRSRNEAAKAWGININTLQNYYKRKDLSPVPRKTLLEKIAQCEGVSLEWLQTGKGEEPKINPKRTHEGSMTHHSDLDGKILSLISFLSDSEKEALFQVLARKGIETLLFLLDEDNIRLLQMDRVVKEKILGIQPRTPEEQAFADNEARECDTSHSLRHGHPKSLTTKKQQAR</sequence>
<name>A0A718VKZ1_SALTS</name>
<reference evidence="2" key="2">
    <citation type="submission" date="2019-01" db="EMBL/GenBank/DDBJ databases">
        <authorList>
            <consortium name="NCBI Pathogen Detection Project"/>
        </authorList>
    </citation>
    <scope>NUCLEOTIDE SEQUENCE</scope>
    <source>
        <strain evidence="2">SL1344</strain>
    </source>
</reference>
<dbReference type="Gene3D" id="1.10.260.40">
    <property type="entry name" value="lambda repressor-like DNA-binding domains"/>
    <property type="match status" value="1"/>
</dbReference>
<gene>
    <name evidence="2" type="ORF">G1X41_05200</name>
</gene>
<comment type="caution">
    <text evidence="2">The sequence shown here is derived from an EMBL/GenBank/DDBJ whole genome shotgun (WGS) entry which is preliminary data.</text>
</comment>
<accession>A0A718VKZ1</accession>